<keyword evidence="1" id="KW-0732">Signal</keyword>
<evidence type="ECO:0000313" key="3">
    <source>
        <dbReference type="Proteomes" id="UP000002015"/>
    </source>
</evidence>
<proteinExistence type="predicted"/>
<organism evidence="2 3">
    <name type="scientific">Shewanella sediminis (strain HAW-EB3)</name>
    <dbReference type="NCBI Taxonomy" id="425104"/>
    <lineage>
        <taxon>Bacteria</taxon>
        <taxon>Pseudomonadati</taxon>
        <taxon>Pseudomonadota</taxon>
        <taxon>Gammaproteobacteria</taxon>
        <taxon>Alteromonadales</taxon>
        <taxon>Shewanellaceae</taxon>
        <taxon>Shewanella</taxon>
    </lineage>
</organism>
<protein>
    <recommendedName>
        <fullName evidence="4">Lipoprotein</fullName>
    </recommendedName>
</protein>
<dbReference type="KEGG" id="sse:Ssed_3554"/>
<name>A8FZ85_SHESH</name>
<feature type="chain" id="PRO_5002721589" description="Lipoprotein" evidence="1">
    <location>
        <begin position="24"/>
        <end position="384"/>
    </location>
</feature>
<dbReference type="RefSeq" id="WP_012143888.1">
    <property type="nucleotide sequence ID" value="NC_009831.1"/>
</dbReference>
<dbReference type="OrthoDB" id="9943794at2"/>
<dbReference type="AlphaFoldDB" id="A8FZ85"/>
<dbReference type="HOGENOM" id="CLU_719426_0_0_6"/>
<keyword evidence="3" id="KW-1185">Reference proteome</keyword>
<dbReference type="EMBL" id="CP000821">
    <property type="protein sequence ID" value="ABV38158.1"/>
    <property type="molecule type" value="Genomic_DNA"/>
</dbReference>
<accession>A8FZ85</accession>
<feature type="signal peptide" evidence="1">
    <location>
        <begin position="1"/>
        <end position="23"/>
    </location>
</feature>
<gene>
    <name evidence="2" type="ordered locus">Ssed_3554</name>
</gene>
<dbReference type="Proteomes" id="UP000002015">
    <property type="component" value="Chromosome"/>
</dbReference>
<evidence type="ECO:0000313" key="2">
    <source>
        <dbReference type="EMBL" id="ABV38158.1"/>
    </source>
</evidence>
<reference evidence="2 3" key="1">
    <citation type="submission" date="2007-08" db="EMBL/GenBank/DDBJ databases">
        <title>Complete sequence of Shewanella sediminis HAW-EB3.</title>
        <authorList>
            <consortium name="US DOE Joint Genome Institute"/>
            <person name="Copeland A."/>
            <person name="Lucas S."/>
            <person name="Lapidus A."/>
            <person name="Barry K."/>
            <person name="Glavina del Rio T."/>
            <person name="Dalin E."/>
            <person name="Tice H."/>
            <person name="Pitluck S."/>
            <person name="Chertkov O."/>
            <person name="Brettin T."/>
            <person name="Bruce D."/>
            <person name="Detter J.C."/>
            <person name="Han C."/>
            <person name="Schmutz J."/>
            <person name="Larimer F."/>
            <person name="Land M."/>
            <person name="Hauser L."/>
            <person name="Kyrpides N."/>
            <person name="Kim E."/>
            <person name="Zhao J.-S."/>
            <person name="Richardson P."/>
        </authorList>
    </citation>
    <scope>NUCLEOTIDE SEQUENCE [LARGE SCALE GENOMIC DNA]</scope>
    <source>
        <strain evidence="2 3">HAW-EB3</strain>
    </source>
</reference>
<sequence length="384" mass="44566" precursor="true">MNQIIKILLVLSLTLLCACQSTLNSNNQANNLNSIGNKAENDQLSSLSFIHQQGGLIADTFNQDKENAFYRWWDHEHLLSYAHDKYPKLTVTEDETFYRFVKNKFSNHLKSTEMWRFDGIHDDNLVFSTYFVEMPTVILFKYKYIHTGGQKKLVITNWKMIHHLTTGLDAYSAYLHNAGIINESGYLDIAQSAIKKTEKTEDEVATLFNKLPETIRNEPTLLNDFIWSSLAVVKDPSPQFLNQMYQYAPSLTPENSAFWGYFYMLRNDLVQSQHIHSMAMANLGYLQTNYALVGILYSLQQQDNEYAFQQFIKYIKAHPNDAVAYSIYLSNLIDLGLHKRASQIYRALSLQFNLKLTPQDFIGIDQEKLSAFFYSEEMKNVWRL</sequence>
<dbReference type="eggNOG" id="ENOG5031H3S">
    <property type="taxonomic scope" value="Bacteria"/>
</dbReference>
<dbReference type="PROSITE" id="PS51257">
    <property type="entry name" value="PROKAR_LIPOPROTEIN"/>
    <property type="match status" value="1"/>
</dbReference>
<evidence type="ECO:0000256" key="1">
    <source>
        <dbReference type="SAM" id="SignalP"/>
    </source>
</evidence>
<evidence type="ECO:0008006" key="4">
    <source>
        <dbReference type="Google" id="ProtNLM"/>
    </source>
</evidence>